<feature type="transmembrane region" description="Helical" evidence="2">
    <location>
        <begin position="467"/>
        <end position="487"/>
    </location>
</feature>
<dbReference type="STRING" id="73044.GCA_000725795_04110"/>
<evidence type="ECO:0000256" key="2">
    <source>
        <dbReference type="SAM" id="Phobius"/>
    </source>
</evidence>
<dbReference type="EMBL" id="CP032229">
    <property type="protein sequence ID" value="QBJ93555.1"/>
    <property type="molecule type" value="Genomic_DNA"/>
</dbReference>
<dbReference type="OrthoDB" id="3440574at2"/>
<dbReference type="AlphaFoldDB" id="A0A4P6U0E1"/>
<keyword evidence="2" id="KW-0472">Membrane</keyword>
<evidence type="ECO:0000313" key="4">
    <source>
        <dbReference type="Proteomes" id="UP000292547"/>
    </source>
</evidence>
<feature type="region of interest" description="Disordered" evidence="1">
    <location>
        <begin position="968"/>
        <end position="992"/>
    </location>
</feature>
<dbReference type="GeneID" id="300102546"/>
<dbReference type="RefSeq" id="WP_051887866.1">
    <property type="nucleotide sequence ID" value="NZ_CP032229.1"/>
</dbReference>
<gene>
    <name evidence="3" type="ORF">D0Z67_26955</name>
</gene>
<dbReference type="Gene3D" id="3.40.50.2300">
    <property type="match status" value="1"/>
</dbReference>
<feature type="transmembrane region" description="Helical" evidence="2">
    <location>
        <begin position="207"/>
        <end position="228"/>
    </location>
</feature>
<name>A0A4P6U0E1_STRSO</name>
<reference evidence="3 4" key="1">
    <citation type="submission" date="2018-08" db="EMBL/GenBank/DDBJ databases">
        <title>The complete genome sequence of Streptomyces seoulensis, a pioneer strain for nickel superoxide dismutase discovery.</title>
        <authorList>
            <person name="Shin J."/>
            <person name="Lee J.-S."/>
            <person name="Lee E.-J."/>
            <person name="Youn H.-D."/>
        </authorList>
    </citation>
    <scope>NUCLEOTIDE SEQUENCE [LARGE SCALE GENOMIC DNA]</scope>
    <source>
        <strain evidence="3 4">KCTC 9819</strain>
    </source>
</reference>
<feature type="transmembrane region" description="Helical" evidence="2">
    <location>
        <begin position="185"/>
        <end position="201"/>
    </location>
</feature>
<organism evidence="3 4">
    <name type="scientific">Streptomyces seoulensis</name>
    <dbReference type="NCBI Taxonomy" id="73044"/>
    <lineage>
        <taxon>Bacteria</taxon>
        <taxon>Bacillati</taxon>
        <taxon>Actinomycetota</taxon>
        <taxon>Actinomycetes</taxon>
        <taxon>Kitasatosporales</taxon>
        <taxon>Streptomycetaceae</taxon>
        <taxon>Streptomyces</taxon>
    </lineage>
</organism>
<accession>A0A4P6U0E1</accession>
<keyword evidence="2" id="KW-1133">Transmembrane helix</keyword>
<dbReference type="SUPFAM" id="SSF53822">
    <property type="entry name" value="Periplasmic binding protein-like I"/>
    <property type="match status" value="1"/>
</dbReference>
<feature type="compositionally biased region" description="Basic and acidic residues" evidence="1">
    <location>
        <begin position="968"/>
        <end position="982"/>
    </location>
</feature>
<keyword evidence="2" id="KW-0812">Transmembrane</keyword>
<dbReference type="KEGG" id="sseo:D0Z67_26955"/>
<evidence type="ECO:0000313" key="3">
    <source>
        <dbReference type="EMBL" id="QBJ93555.1"/>
    </source>
</evidence>
<proteinExistence type="predicted"/>
<sequence>MVTRLGSADSRRHYATTPRLIEMLDAIFQAFRRRSPMALPEFVLYADGGSPEGDEAVRGSLAELRQELRSRGVPFAAVRQSALVDPTDGGSPMVRALRVVQALGGKPARSGGEPYVEPHAWRGGRRQYGQYSFPRSELLLAIENVVREAGPDTEPDELLHGLNRTGWRPGGIQWTARLRDAATDASRTVPALLIAVVAVLITDKPWYVTLLFLAVVMAALLALSILPGRAPVFLGLRREVRWFLSTTYLNQGPRADRGEGLTWRLLRLWPPGAVRQRVAAVARDIQDGGLLDEHRTGSGDEDAQRRHLQLRVHALREDLRDAHRAWSLDLRGRKRPTPPVLVLPDATADNGLIELLRAISDIRSIRSELDPLLVIAAVRHEDIGLLQRSYAAEPAASHLHGSGADLPAWYASWNRARRVTQSPSLEGSTLPWVLRVPLPEGLLLHPDLGVGSPRLSRLSTGRPRWTWLWSLPALALVLAATGLGLGVRDHRLTSQYCSSDLRGANQDTRRVETPGGKGPECVGVATGGVTFPVARQLQELIRQENASIGNSDYVTLVYAGPLSGPDPEGKNDDQLVKGFEELRGAYIAQHANNASQPVKLRLLVANGGTDMASQATMAERIVEVARRDRTIVGVVGIGRDMTDTDKVLETLRQAELPVVSGTNSGTWLLDKPNFFNLAATDQWQVRQLRLLAQQLRAPGTHGYGTAGRAVVLGRSPVTHDRYTREQMDHGARMLTDVGYRVDRLERYGLSNGRPVLGRQVGQICQEGEVPRVVYFAGRTEDVNALMDGITSEPGCNGKQIAVLAGDDLSQAGFDSERSSVAANVTLYHLVLTAPGTKNQGTIFVNNLRKLGPDQEKILGLSAATPQTDSALSDGQTMLMHDATEVLYRAATGDGRPRGRAEAWSGLLRTNIDNLATGRVDFTAVTQDNAHDQGLEPGTRDNYAISLVRVANTGGAHYDRTVLCSRRAGDRRPLTEKECDVNRKAPSSPQPRP</sequence>
<keyword evidence="4" id="KW-1185">Reference proteome</keyword>
<protein>
    <submittedName>
        <fullName evidence="3">ABC transporter substrate-binding protein</fullName>
    </submittedName>
</protein>
<evidence type="ECO:0000256" key="1">
    <source>
        <dbReference type="SAM" id="MobiDB-lite"/>
    </source>
</evidence>
<dbReference type="InterPro" id="IPR028082">
    <property type="entry name" value="Peripla_BP_I"/>
</dbReference>
<dbReference type="Proteomes" id="UP000292547">
    <property type="component" value="Chromosome"/>
</dbReference>